<dbReference type="Proteomes" id="UP000234847">
    <property type="component" value="Unassembled WGS sequence"/>
</dbReference>
<dbReference type="EMBL" id="PKJT01000001">
    <property type="protein sequence ID" value="PKZ83380.1"/>
    <property type="molecule type" value="Genomic_DNA"/>
</dbReference>
<name>A0A2I1XUG8_MICLU</name>
<evidence type="ECO:0000313" key="1">
    <source>
        <dbReference type="EMBL" id="PKZ83380.1"/>
    </source>
</evidence>
<comment type="caution">
    <text evidence="1">The sequence shown here is derived from an EMBL/GenBank/DDBJ whole genome shotgun (WGS) entry which is preliminary data.</text>
</comment>
<dbReference type="GeneID" id="93345335"/>
<dbReference type="Pfam" id="PF18963">
    <property type="entry name" value="DUF5703"/>
    <property type="match status" value="1"/>
</dbReference>
<dbReference type="InterPro" id="IPR043758">
    <property type="entry name" value="DUF5703"/>
</dbReference>
<dbReference type="AlphaFoldDB" id="A0A2I1XUG8"/>
<accession>A0A2I1XUG8</accession>
<proteinExistence type="predicted"/>
<gene>
    <name evidence="1" type="ORF">CYJ95_00190</name>
</gene>
<sequence>MREQLMSSTLDAISRGQKWEYLVMTVAPHESLADARRRLVEHAEYGQWELQRSVHYRDGARRYWMRRRVMRVASTLQTL</sequence>
<reference evidence="1 2" key="1">
    <citation type="submission" date="2017-12" db="EMBL/GenBank/DDBJ databases">
        <title>Phylogenetic diversity of female urinary microbiome.</title>
        <authorList>
            <person name="Thomas-White K."/>
            <person name="Wolfe A.J."/>
        </authorList>
    </citation>
    <scope>NUCLEOTIDE SEQUENCE [LARGE SCALE GENOMIC DNA]</scope>
    <source>
        <strain evidence="1 2">UMB0038</strain>
    </source>
</reference>
<dbReference type="RefSeq" id="WP_010078677.1">
    <property type="nucleotide sequence ID" value="NZ_CP007437.1"/>
</dbReference>
<protein>
    <submittedName>
        <fullName evidence="1">Uncharacterized protein</fullName>
    </submittedName>
</protein>
<organism evidence="1 2">
    <name type="scientific">Micrococcus luteus</name>
    <name type="common">Micrococcus lysodeikticus</name>
    <dbReference type="NCBI Taxonomy" id="1270"/>
    <lineage>
        <taxon>Bacteria</taxon>
        <taxon>Bacillati</taxon>
        <taxon>Actinomycetota</taxon>
        <taxon>Actinomycetes</taxon>
        <taxon>Micrococcales</taxon>
        <taxon>Micrococcaceae</taxon>
        <taxon>Micrococcus</taxon>
    </lineage>
</organism>
<dbReference type="OMA" id="EAEYGRW"/>
<evidence type="ECO:0000313" key="2">
    <source>
        <dbReference type="Proteomes" id="UP000234847"/>
    </source>
</evidence>